<evidence type="ECO:0000313" key="5">
    <source>
        <dbReference type="EMBL" id="KAG0563847.1"/>
    </source>
</evidence>
<feature type="active site" evidence="2">
    <location>
        <position position="172"/>
    </location>
</feature>
<dbReference type="AlphaFoldDB" id="A0A8T0GZ70"/>
<reference evidence="5" key="1">
    <citation type="submission" date="2020-06" db="EMBL/GenBank/DDBJ databases">
        <title>WGS assembly of Ceratodon purpureus strain R40.</title>
        <authorList>
            <person name="Carey S.B."/>
            <person name="Jenkins J."/>
            <person name="Shu S."/>
            <person name="Lovell J.T."/>
            <person name="Sreedasyam A."/>
            <person name="Maumus F."/>
            <person name="Tiley G.P."/>
            <person name="Fernandez-Pozo N."/>
            <person name="Barry K."/>
            <person name="Chen C."/>
            <person name="Wang M."/>
            <person name="Lipzen A."/>
            <person name="Daum C."/>
            <person name="Saski C.A."/>
            <person name="Payton A.C."/>
            <person name="Mcbreen J.C."/>
            <person name="Conrad R.E."/>
            <person name="Kollar L.M."/>
            <person name="Olsson S."/>
            <person name="Huttunen S."/>
            <person name="Landis J.B."/>
            <person name="Wickett N.J."/>
            <person name="Johnson M.G."/>
            <person name="Rensing S.A."/>
            <person name="Grimwood J."/>
            <person name="Schmutz J."/>
            <person name="Mcdaniel S.F."/>
        </authorList>
    </citation>
    <scope>NUCLEOTIDE SEQUENCE</scope>
    <source>
        <strain evidence="5">R40</strain>
    </source>
</reference>
<dbReference type="EMBL" id="CM026429">
    <property type="protein sequence ID" value="KAG0563847.1"/>
    <property type="molecule type" value="Genomic_DNA"/>
</dbReference>
<gene>
    <name evidence="5" type="ORF">KC19_8G064100</name>
</gene>
<proteinExistence type="inferred from homology"/>
<dbReference type="InterPro" id="IPR033121">
    <property type="entry name" value="PEPTIDASE_A1"/>
</dbReference>
<dbReference type="PROSITE" id="PS51767">
    <property type="entry name" value="PEPTIDASE_A1"/>
    <property type="match status" value="1"/>
</dbReference>
<feature type="domain" description="Peptidase A1" evidence="4">
    <location>
        <begin position="154"/>
        <end position="495"/>
    </location>
</feature>
<comment type="caution">
    <text evidence="5">The sequence shown here is derived from an EMBL/GenBank/DDBJ whole genome shotgun (WGS) entry which is preliminary data.</text>
</comment>
<dbReference type="Pfam" id="PF14543">
    <property type="entry name" value="TAXi_N"/>
    <property type="match status" value="1"/>
</dbReference>
<sequence length="545" mass="60165">MPTRSWRRIPSEHSIRTPTRAIRAPYQNSPFWLKQPWRMLLLLLLLFLGSVLCCAAPVTGRTTSGSAGGLYTFEVTHRFSDKAREELKARHGDAFLDWPRQGTPEFHDMLFHLDLHRHPGRVLPRGDAAKAKAPPLMASSVGNTTYFNQRDGLQYTYIEIGTPSQRFYVALDTGSDLLWLPCAHCVSCAPSVSTLYDTTFNVYDASNSSSSERVTCSSPYCVDVASACSSSTMQCPYHIQYISPVTTEGYLVEDVMYLIPQKGGNKTAADVVFGCGTNQTGEFQTGATVPDGLLGLGMRNISVPSILAQAKVMADSFSMCFDYGLGTGRLVLGDRGSPKAYSTPIITHVSPQFYWVGLSYVLVGGVSVKTMTMAVFDTGTTYTYLATPAYNSVMAVVDQAILYKRIASPSEAYDHCYSPPNVENVMLPTITLRFTGGAKLEILQPYAILADHTGNVIAICLTLVDSKSEYSIIGHNFMVNHSITFDRVKNKITWIQVPSCSNYRTSFGSMNRVQATWLTVSLSILSSYFLLVETHLDYTRATRYI</sequence>
<dbReference type="InterPro" id="IPR032861">
    <property type="entry name" value="TAXi_N"/>
</dbReference>
<organism evidence="5 6">
    <name type="scientific">Ceratodon purpureus</name>
    <name type="common">Fire moss</name>
    <name type="synonym">Dicranum purpureum</name>
    <dbReference type="NCBI Taxonomy" id="3225"/>
    <lineage>
        <taxon>Eukaryota</taxon>
        <taxon>Viridiplantae</taxon>
        <taxon>Streptophyta</taxon>
        <taxon>Embryophyta</taxon>
        <taxon>Bryophyta</taxon>
        <taxon>Bryophytina</taxon>
        <taxon>Bryopsida</taxon>
        <taxon>Dicranidae</taxon>
        <taxon>Pseudoditrichales</taxon>
        <taxon>Ditrichaceae</taxon>
        <taxon>Ceratodon</taxon>
    </lineage>
</organism>
<dbReference type="PANTHER" id="PTHR13683:SF232">
    <property type="entry name" value="OS09G0542100 PROTEIN"/>
    <property type="match status" value="1"/>
</dbReference>
<feature type="active site" evidence="2">
    <location>
        <position position="377"/>
    </location>
</feature>
<dbReference type="InterPro" id="IPR001969">
    <property type="entry name" value="Aspartic_peptidase_AS"/>
</dbReference>
<dbReference type="PANTHER" id="PTHR13683">
    <property type="entry name" value="ASPARTYL PROTEASES"/>
    <property type="match status" value="1"/>
</dbReference>
<accession>A0A8T0GZ70</accession>
<dbReference type="GO" id="GO:0004190">
    <property type="term" value="F:aspartic-type endopeptidase activity"/>
    <property type="evidence" value="ECO:0007669"/>
    <property type="project" value="UniProtKB-KW"/>
</dbReference>
<dbReference type="InterPro" id="IPR034164">
    <property type="entry name" value="Pepsin-like_dom"/>
</dbReference>
<protein>
    <recommendedName>
        <fullName evidence="4">Peptidase A1 domain-containing protein</fullName>
    </recommendedName>
</protein>
<keyword evidence="3" id="KW-0378">Hydrolase</keyword>
<evidence type="ECO:0000256" key="3">
    <source>
        <dbReference type="RuleBase" id="RU000454"/>
    </source>
</evidence>
<comment type="similarity">
    <text evidence="1 3">Belongs to the peptidase A1 family.</text>
</comment>
<evidence type="ECO:0000256" key="2">
    <source>
        <dbReference type="PIRSR" id="PIRSR601461-1"/>
    </source>
</evidence>
<name>A0A8T0GZ70_CERPU</name>
<evidence type="ECO:0000256" key="1">
    <source>
        <dbReference type="ARBA" id="ARBA00007447"/>
    </source>
</evidence>
<dbReference type="CDD" id="cd05471">
    <property type="entry name" value="pepsin_like"/>
    <property type="match status" value="1"/>
</dbReference>
<dbReference type="GO" id="GO:0006508">
    <property type="term" value="P:proteolysis"/>
    <property type="evidence" value="ECO:0007669"/>
    <property type="project" value="UniProtKB-KW"/>
</dbReference>
<dbReference type="InterPro" id="IPR001461">
    <property type="entry name" value="Aspartic_peptidase_A1"/>
</dbReference>
<evidence type="ECO:0000313" key="6">
    <source>
        <dbReference type="Proteomes" id="UP000822688"/>
    </source>
</evidence>
<evidence type="ECO:0000259" key="4">
    <source>
        <dbReference type="PROSITE" id="PS51767"/>
    </source>
</evidence>
<dbReference type="InterPro" id="IPR032799">
    <property type="entry name" value="TAXi_C"/>
</dbReference>
<dbReference type="PROSITE" id="PS00141">
    <property type="entry name" value="ASP_PROTEASE"/>
    <property type="match status" value="2"/>
</dbReference>
<keyword evidence="3" id="KW-0064">Aspartyl protease</keyword>
<dbReference type="SUPFAM" id="SSF50630">
    <property type="entry name" value="Acid proteases"/>
    <property type="match status" value="1"/>
</dbReference>
<dbReference type="Pfam" id="PF14541">
    <property type="entry name" value="TAXi_C"/>
    <property type="match status" value="1"/>
</dbReference>
<keyword evidence="3" id="KW-0645">Protease</keyword>
<keyword evidence="6" id="KW-1185">Reference proteome</keyword>
<dbReference type="InterPro" id="IPR021109">
    <property type="entry name" value="Peptidase_aspartic_dom_sf"/>
</dbReference>
<dbReference type="PRINTS" id="PR00792">
    <property type="entry name" value="PEPSIN"/>
</dbReference>
<dbReference type="Gene3D" id="2.40.70.10">
    <property type="entry name" value="Acid Proteases"/>
    <property type="match status" value="2"/>
</dbReference>
<dbReference type="Proteomes" id="UP000822688">
    <property type="component" value="Chromosome 8"/>
</dbReference>